<name>A0A2J6RZI6_HYAVF</name>
<gene>
    <name evidence="2" type="ORF">L207DRAFT_618738</name>
</gene>
<sequence>MNSPKRVQKRSSTGRSTAAAEQRPSSSHLTRPKSHSKNSTKMPRRDSALQNVPPMDTPDHKTPPKAPAHTYMSKVNSENMEGYGENQENEEDVHEAALQALASYIEFQKTLLRHIEIDPALTELADQYHTVAFAEEEGFHSGRRSEDHVPGSEIGTGKRPENRF</sequence>
<feature type="region of interest" description="Disordered" evidence="1">
    <location>
        <begin position="139"/>
        <end position="164"/>
    </location>
</feature>
<dbReference type="AlphaFoldDB" id="A0A2J6RZI6"/>
<dbReference type="OrthoDB" id="10532777at2759"/>
<evidence type="ECO:0000313" key="3">
    <source>
        <dbReference type="Proteomes" id="UP000235786"/>
    </source>
</evidence>
<accession>A0A2J6RZI6</accession>
<dbReference type="Proteomes" id="UP000235786">
    <property type="component" value="Unassembled WGS sequence"/>
</dbReference>
<evidence type="ECO:0000256" key="1">
    <source>
        <dbReference type="SAM" id="MobiDB-lite"/>
    </source>
</evidence>
<proteinExistence type="predicted"/>
<feature type="compositionally biased region" description="Polar residues" evidence="1">
    <location>
        <begin position="1"/>
        <end position="16"/>
    </location>
</feature>
<evidence type="ECO:0000313" key="2">
    <source>
        <dbReference type="EMBL" id="PMD43915.1"/>
    </source>
</evidence>
<keyword evidence="3" id="KW-1185">Reference proteome</keyword>
<organism evidence="2 3">
    <name type="scientific">Hyaloscypha variabilis (strain UAMH 11265 / GT02V1 / F)</name>
    <name type="common">Meliniomyces variabilis</name>
    <dbReference type="NCBI Taxonomy" id="1149755"/>
    <lineage>
        <taxon>Eukaryota</taxon>
        <taxon>Fungi</taxon>
        <taxon>Dikarya</taxon>
        <taxon>Ascomycota</taxon>
        <taxon>Pezizomycotina</taxon>
        <taxon>Leotiomycetes</taxon>
        <taxon>Helotiales</taxon>
        <taxon>Hyaloscyphaceae</taxon>
        <taxon>Hyaloscypha</taxon>
        <taxon>Hyaloscypha variabilis</taxon>
    </lineage>
</organism>
<dbReference type="EMBL" id="KZ613941">
    <property type="protein sequence ID" value="PMD43915.1"/>
    <property type="molecule type" value="Genomic_DNA"/>
</dbReference>
<feature type="region of interest" description="Disordered" evidence="1">
    <location>
        <begin position="1"/>
        <end position="92"/>
    </location>
</feature>
<protein>
    <submittedName>
        <fullName evidence="2">Uncharacterized protein</fullName>
    </submittedName>
</protein>
<reference evidence="2 3" key="1">
    <citation type="submission" date="2016-04" db="EMBL/GenBank/DDBJ databases">
        <title>A degradative enzymes factory behind the ericoid mycorrhizal symbiosis.</title>
        <authorList>
            <consortium name="DOE Joint Genome Institute"/>
            <person name="Martino E."/>
            <person name="Morin E."/>
            <person name="Grelet G."/>
            <person name="Kuo A."/>
            <person name="Kohler A."/>
            <person name="Daghino S."/>
            <person name="Barry K."/>
            <person name="Choi C."/>
            <person name="Cichocki N."/>
            <person name="Clum A."/>
            <person name="Copeland A."/>
            <person name="Hainaut M."/>
            <person name="Haridas S."/>
            <person name="Labutti K."/>
            <person name="Lindquist E."/>
            <person name="Lipzen A."/>
            <person name="Khouja H.-R."/>
            <person name="Murat C."/>
            <person name="Ohm R."/>
            <person name="Olson A."/>
            <person name="Spatafora J."/>
            <person name="Veneault-Fourrey C."/>
            <person name="Henrissat B."/>
            <person name="Grigoriev I."/>
            <person name="Martin F."/>
            <person name="Perotto S."/>
        </authorList>
    </citation>
    <scope>NUCLEOTIDE SEQUENCE [LARGE SCALE GENOMIC DNA]</scope>
    <source>
        <strain evidence="2 3">F</strain>
    </source>
</reference>